<evidence type="ECO:0000313" key="1">
    <source>
        <dbReference type="EMBL" id="KDQ20602.1"/>
    </source>
</evidence>
<organism evidence="1 2">
    <name type="scientific">Botryobasidium botryosum (strain FD-172 SS1)</name>
    <dbReference type="NCBI Taxonomy" id="930990"/>
    <lineage>
        <taxon>Eukaryota</taxon>
        <taxon>Fungi</taxon>
        <taxon>Dikarya</taxon>
        <taxon>Basidiomycota</taxon>
        <taxon>Agaricomycotina</taxon>
        <taxon>Agaricomycetes</taxon>
        <taxon>Cantharellales</taxon>
        <taxon>Botryobasidiaceae</taxon>
        <taxon>Botryobasidium</taxon>
    </lineage>
</organism>
<dbReference type="Gene3D" id="3.40.50.1000">
    <property type="entry name" value="HAD superfamily/HAD-like"/>
    <property type="match status" value="1"/>
</dbReference>
<evidence type="ECO:0000313" key="2">
    <source>
        <dbReference type="Proteomes" id="UP000027195"/>
    </source>
</evidence>
<dbReference type="SFLD" id="SFLDG01129">
    <property type="entry name" value="C1.5:_HAD__Beta-PGM__Phosphata"/>
    <property type="match status" value="1"/>
</dbReference>
<proteinExistence type="predicted"/>
<name>A0A067N8Z4_BOTB1</name>
<dbReference type="STRING" id="930990.A0A067N8Z4"/>
<sequence length="247" mass="26254">MSDVKSITVKTILFDMDGTLVSSHAGVVGAWETFALKYPALNITEILKTAHGVRTQDNLKKWCPDLTEDELASESARFELEIVAAARRNVEKGGKGIELLPGVKDALAPFANGPTTGNPGWAICTSATRVYATSALKLSGITEPRVFVAAEDVTRGKPFPEPYLMGAEKCGVSPADCIVVEDTPAGIRSGIAAGCKTLALCTTYSREVMEATGADFVVEDLSQVTVSWPGDQIEILIRNSERPAPGP</sequence>
<reference evidence="2" key="1">
    <citation type="journal article" date="2014" name="Proc. Natl. Acad. Sci. U.S.A.">
        <title>Extensive sampling of basidiomycete genomes demonstrates inadequacy of the white-rot/brown-rot paradigm for wood decay fungi.</title>
        <authorList>
            <person name="Riley R."/>
            <person name="Salamov A.A."/>
            <person name="Brown D.W."/>
            <person name="Nagy L.G."/>
            <person name="Floudas D."/>
            <person name="Held B.W."/>
            <person name="Levasseur A."/>
            <person name="Lombard V."/>
            <person name="Morin E."/>
            <person name="Otillar R."/>
            <person name="Lindquist E.A."/>
            <person name="Sun H."/>
            <person name="LaButti K.M."/>
            <person name="Schmutz J."/>
            <person name="Jabbour D."/>
            <person name="Luo H."/>
            <person name="Baker S.E."/>
            <person name="Pisabarro A.G."/>
            <person name="Walton J.D."/>
            <person name="Blanchette R.A."/>
            <person name="Henrissat B."/>
            <person name="Martin F."/>
            <person name="Cullen D."/>
            <person name="Hibbett D.S."/>
            <person name="Grigoriev I.V."/>
        </authorList>
    </citation>
    <scope>NUCLEOTIDE SEQUENCE [LARGE SCALE GENOMIC DNA]</scope>
    <source>
        <strain evidence="2">FD-172 SS1</strain>
    </source>
</reference>
<dbReference type="InterPro" id="IPR006439">
    <property type="entry name" value="HAD-SF_hydro_IA"/>
</dbReference>
<dbReference type="CDD" id="cd07527">
    <property type="entry name" value="HAD_ScGPP-like"/>
    <property type="match status" value="1"/>
</dbReference>
<gene>
    <name evidence="1" type="ORF">BOTBODRAFT_312615</name>
</gene>
<dbReference type="SUPFAM" id="SSF56784">
    <property type="entry name" value="HAD-like"/>
    <property type="match status" value="1"/>
</dbReference>
<dbReference type="SFLD" id="SFLDS00003">
    <property type="entry name" value="Haloacid_Dehalogenase"/>
    <property type="match status" value="1"/>
</dbReference>
<dbReference type="PANTHER" id="PTHR43481">
    <property type="entry name" value="FRUCTOSE-1-PHOSPHATE PHOSPHATASE"/>
    <property type="match status" value="1"/>
</dbReference>
<dbReference type="NCBIfam" id="TIGR01509">
    <property type="entry name" value="HAD-SF-IA-v3"/>
    <property type="match status" value="1"/>
</dbReference>
<dbReference type="OrthoDB" id="40579at2759"/>
<dbReference type="Gene3D" id="1.10.150.240">
    <property type="entry name" value="Putative phosphatase, domain 2"/>
    <property type="match status" value="1"/>
</dbReference>
<dbReference type="Proteomes" id="UP000027195">
    <property type="component" value="Unassembled WGS sequence"/>
</dbReference>
<dbReference type="EMBL" id="KL198017">
    <property type="protein sequence ID" value="KDQ20602.1"/>
    <property type="molecule type" value="Genomic_DNA"/>
</dbReference>
<dbReference type="HOGENOM" id="CLU_045011_13_4_1"/>
<dbReference type="AlphaFoldDB" id="A0A067N8Z4"/>
<keyword evidence="2" id="KW-1185">Reference proteome</keyword>
<dbReference type="InterPro" id="IPR051806">
    <property type="entry name" value="HAD-like_SPP"/>
</dbReference>
<accession>A0A067N8Z4</accession>
<dbReference type="InterPro" id="IPR023214">
    <property type="entry name" value="HAD_sf"/>
</dbReference>
<dbReference type="InterPro" id="IPR023198">
    <property type="entry name" value="PGP-like_dom2"/>
</dbReference>
<dbReference type="InterPro" id="IPR036412">
    <property type="entry name" value="HAD-like_sf"/>
</dbReference>
<protein>
    <submittedName>
        <fullName evidence="1">Uncharacterized protein</fullName>
    </submittedName>
</protein>
<dbReference type="Pfam" id="PF00702">
    <property type="entry name" value="Hydrolase"/>
    <property type="match status" value="1"/>
</dbReference>
<dbReference type="PANTHER" id="PTHR43481:SF4">
    <property type="entry name" value="GLYCEROL-1-PHOSPHATE PHOSPHOHYDROLASE 1-RELATED"/>
    <property type="match status" value="1"/>
</dbReference>
<dbReference type="InParanoid" id="A0A067N8Z4"/>
<dbReference type="GO" id="GO:0050308">
    <property type="term" value="F:sugar-phosphatase activity"/>
    <property type="evidence" value="ECO:0007669"/>
    <property type="project" value="TreeGrafter"/>
</dbReference>